<evidence type="ECO:0000313" key="1">
    <source>
        <dbReference type="EMBL" id="KPW95917.1"/>
    </source>
</evidence>
<protein>
    <submittedName>
        <fullName evidence="1">Uncharacterized protein</fullName>
    </submittedName>
</protein>
<sequence length="49" mass="5234">MGLISANSKVIRGPTTLVARDAASASILLEIVIGQSNLAEVRFWPILLK</sequence>
<dbReference type="AlphaFoldDB" id="A0A0P9SCT3"/>
<feature type="non-terminal residue" evidence="1">
    <location>
        <position position="49"/>
    </location>
</feature>
<dbReference type="Proteomes" id="UP000050381">
    <property type="component" value="Unassembled WGS sequence"/>
</dbReference>
<comment type="caution">
    <text evidence="1">The sequence shown here is derived from an EMBL/GenBank/DDBJ whole genome shotgun (WGS) entry which is preliminary data.</text>
</comment>
<organism evidence="1 2">
    <name type="scientific">Pseudomonas syringae pv. castaneae</name>
    <dbReference type="NCBI Taxonomy" id="264450"/>
    <lineage>
        <taxon>Bacteria</taxon>
        <taxon>Pseudomonadati</taxon>
        <taxon>Pseudomonadota</taxon>
        <taxon>Gammaproteobacteria</taxon>
        <taxon>Pseudomonadales</taxon>
        <taxon>Pseudomonadaceae</taxon>
        <taxon>Pseudomonas</taxon>
        <taxon>Pseudomonas syringae</taxon>
    </lineage>
</organism>
<name>A0A0P9SCT3_PSESX</name>
<gene>
    <name evidence="1" type="ORF">ALO79_01598</name>
</gene>
<evidence type="ECO:0000313" key="2">
    <source>
        <dbReference type="Proteomes" id="UP000050381"/>
    </source>
</evidence>
<proteinExistence type="predicted"/>
<reference evidence="1 2" key="1">
    <citation type="submission" date="2015-09" db="EMBL/GenBank/DDBJ databases">
        <title>Genome announcement of multiple Pseudomonas syringae strains.</title>
        <authorList>
            <person name="Thakur S."/>
            <person name="Wang P.W."/>
            <person name="Gong Y."/>
            <person name="Weir B.S."/>
            <person name="Guttman D.S."/>
        </authorList>
    </citation>
    <scope>NUCLEOTIDE SEQUENCE [LARGE SCALE GENOMIC DNA]</scope>
    <source>
        <strain evidence="1 2">ICMP9419</strain>
    </source>
</reference>
<accession>A0A0P9SCT3</accession>
<dbReference type="EMBL" id="LJQD01000243">
    <property type="protein sequence ID" value="KPW95917.1"/>
    <property type="molecule type" value="Genomic_DNA"/>
</dbReference>